<dbReference type="PANTHER" id="PTHR33121:SF23">
    <property type="entry name" value="CYCLIC DI-GMP PHOSPHODIESTERASE PDEB"/>
    <property type="match status" value="1"/>
</dbReference>
<feature type="domain" description="EAL" evidence="2">
    <location>
        <begin position="410"/>
        <end position="671"/>
    </location>
</feature>
<dbReference type="Pfam" id="PF00563">
    <property type="entry name" value="EAL"/>
    <property type="match status" value="1"/>
</dbReference>
<reference evidence="4 5" key="1">
    <citation type="submission" date="2018-08" db="EMBL/GenBank/DDBJ databases">
        <title>Horizontal acquisition of hydrogen conversion ability and other habitat adaptations in Hydrogenovibrio crunogenus strains.</title>
        <authorList>
            <person name="Gonnella G."/>
            <person name="Adam N."/>
            <person name="Perner M."/>
        </authorList>
    </citation>
    <scope>NUCLEOTIDE SEQUENCE [LARGE SCALE GENOMIC DNA]</scope>
    <source>
        <strain evidence="4 5">SP-41</strain>
    </source>
</reference>
<dbReference type="InterPro" id="IPR043128">
    <property type="entry name" value="Rev_trsase/Diguanyl_cyclase"/>
</dbReference>
<gene>
    <name evidence="4" type="ORF">GHNINEIG_02169</name>
</gene>
<protein>
    <submittedName>
        <fullName evidence="4">Diguanylate phosphodiesterase</fullName>
    </submittedName>
</protein>
<evidence type="ECO:0000259" key="2">
    <source>
        <dbReference type="PROSITE" id="PS50883"/>
    </source>
</evidence>
<evidence type="ECO:0000256" key="1">
    <source>
        <dbReference type="SAM" id="Phobius"/>
    </source>
</evidence>
<feature type="transmembrane region" description="Helical" evidence="1">
    <location>
        <begin position="12"/>
        <end position="33"/>
    </location>
</feature>
<keyword evidence="1" id="KW-1133">Transmembrane helix</keyword>
<dbReference type="CDD" id="cd01949">
    <property type="entry name" value="GGDEF"/>
    <property type="match status" value="1"/>
</dbReference>
<keyword evidence="1" id="KW-0812">Transmembrane</keyword>
<dbReference type="InterPro" id="IPR001633">
    <property type="entry name" value="EAL_dom"/>
</dbReference>
<dbReference type="SMART" id="SM00267">
    <property type="entry name" value="GGDEF"/>
    <property type="match status" value="1"/>
</dbReference>
<proteinExistence type="predicted"/>
<dbReference type="AlphaFoldDB" id="A0A4V1C942"/>
<dbReference type="NCBIfam" id="TIGR00254">
    <property type="entry name" value="GGDEF"/>
    <property type="match status" value="1"/>
</dbReference>
<dbReference type="SUPFAM" id="SSF55073">
    <property type="entry name" value="Nucleotide cyclase"/>
    <property type="match status" value="1"/>
</dbReference>
<dbReference type="InterPro" id="IPR029787">
    <property type="entry name" value="Nucleotide_cyclase"/>
</dbReference>
<dbReference type="Proteomes" id="UP000296201">
    <property type="component" value="Chromosome"/>
</dbReference>
<organism evidence="4 5">
    <name type="scientific">Hydrogenovibrio crunogenus</name>
    <dbReference type="NCBI Taxonomy" id="39765"/>
    <lineage>
        <taxon>Bacteria</taxon>
        <taxon>Pseudomonadati</taxon>
        <taxon>Pseudomonadota</taxon>
        <taxon>Gammaproteobacteria</taxon>
        <taxon>Thiotrichales</taxon>
        <taxon>Piscirickettsiaceae</taxon>
        <taxon>Hydrogenovibrio</taxon>
    </lineage>
</organism>
<dbReference type="RefSeq" id="WP_135796658.1">
    <property type="nucleotide sequence ID" value="NZ_CP032096.1"/>
</dbReference>
<dbReference type="PROSITE" id="PS50887">
    <property type="entry name" value="GGDEF"/>
    <property type="match status" value="1"/>
</dbReference>
<dbReference type="Pfam" id="PF00990">
    <property type="entry name" value="GGDEF"/>
    <property type="match status" value="1"/>
</dbReference>
<dbReference type="PANTHER" id="PTHR33121">
    <property type="entry name" value="CYCLIC DI-GMP PHOSPHODIESTERASE PDEF"/>
    <property type="match status" value="1"/>
</dbReference>
<dbReference type="PROSITE" id="PS50883">
    <property type="entry name" value="EAL"/>
    <property type="match status" value="1"/>
</dbReference>
<dbReference type="OrthoDB" id="9813913at2"/>
<keyword evidence="1" id="KW-0472">Membrane</keyword>
<accession>A0A4V1C942</accession>
<dbReference type="InterPro" id="IPR050706">
    <property type="entry name" value="Cyclic-di-GMP_PDE-like"/>
</dbReference>
<evidence type="ECO:0000259" key="3">
    <source>
        <dbReference type="PROSITE" id="PS50887"/>
    </source>
</evidence>
<dbReference type="EMBL" id="CP032096">
    <property type="protein sequence ID" value="QBZ84094.1"/>
    <property type="molecule type" value="Genomic_DNA"/>
</dbReference>
<dbReference type="SUPFAM" id="SSF141868">
    <property type="entry name" value="EAL domain-like"/>
    <property type="match status" value="1"/>
</dbReference>
<sequence length="671" mass="76434">MWRKLSIKVQLMIWISAVTFMIAIGSLGIAFWLDMKQRETLAVSLSTTVNAALRHDLLKGIVSNDASVYSDLSFRLAGFQQIDRVLLLDDQNQPVFNYLHTHKTYQDLVDRSTETPQFHGEDLFVKHPLIEDGHQYGSAVYVIDMMSFSTQFQKHLIFLFIALPLELLLALLFTWWISRSYNQPFTRLVEAMKNNDVSLNRFSPVHTDAKNEIGALFNGYNEMIHKIEATTEQMRYLSEHDDLTGLYNRYYIELLIQKALQDETTQHHVLLNIDLDQFKLINDAAGHSAGDELLKMVAHSCQDILPDSVSMARIGGDDFYILLPNHSEKIGKAIAEMLLEHLSDFRFSWEGQAYSVSVSIGMVAFKPYEYTLEELVKAADSAFYSAKSSGRNKLHIFHSEDEESQYHKHEVQIASYIKEALAQSPVSKPPKKTAYFELFAQGITPLQHNNHDEVSYEILIRLRDMNGNLIAPDAFLPTAERYQMMADIDGFVLTQYLNMVQSLPTHLTKLHKAHINLAGSSLNNADFQARLKQLVSEHPHFPWRKLELEITETSAVGNFNQAMPFIQYCQALGIGLALDDFGTGMSSFEYLKSLPFDVIKIDGSFVKDMHSDPSDKAVIRYIQEISALRNQETVAEYVETQEDVDALTEIGITYGQGYFLGRPKPLTEWLT</sequence>
<evidence type="ECO:0000313" key="5">
    <source>
        <dbReference type="Proteomes" id="UP000296201"/>
    </source>
</evidence>
<dbReference type="GO" id="GO:0071111">
    <property type="term" value="F:cyclic-guanylate-specific phosphodiesterase activity"/>
    <property type="evidence" value="ECO:0007669"/>
    <property type="project" value="InterPro"/>
</dbReference>
<dbReference type="InterPro" id="IPR000160">
    <property type="entry name" value="GGDEF_dom"/>
</dbReference>
<evidence type="ECO:0000313" key="4">
    <source>
        <dbReference type="EMBL" id="QBZ84094.1"/>
    </source>
</evidence>
<dbReference type="InterPro" id="IPR035919">
    <property type="entry name" value="EAL_sf"/>
</dbReference>
<dbReference type="Gene3D" id="3.30.70.270">
    <property type="match status" value="1"/>
</dbReference>
<feature type="domain" description="GGDEF" evidence="3">
    <location>
        <begin position="266"/>
        <end position="399"/>
    </location>
</feature>
<name>A0A4V1C942_9GAMM</name>
<feature type="transmembrane region" description="Helical" evidence="1">
    <location>
        <begin position="156"/>
        <end position="177"/>
    </location>
</feature>
<dbReference type="CDD" id="cd01948">
    <property type="entry name" value="EAL"/>
    <property type="match status" value="1"/>
</dbReference>
<keyword evidence="5" id="KW-1185">Reference proteome</keyword>
<dbReference type="Gene3D" id="3.20.20.450">
    <property type="entry name" value="EAL domain"/>
    <property type="match status" value="1"/>
</dbReference>
<dbReference type="Gene3D" id="6.10.340.10">
    <property type="match status" value="1"/>
</dbReference>
<dbReference type="SMART" id="SM00052">
    <property type="entry name" value="EAL"/>
    <property type="match status" value="1"/>
</dbReference>